<dbReference type="GO" id="GO:0102559">
    <property type="term" value="F:peptide chain release factor N(5)-glutamine methyltransferase activity"/>
    <property type="evidence" value="ECO:0007669"/>
    <property type="project" value="UniProtKB-EC"/>
</dbReference>
<proteinExistence type="inferred from homology"/>
<evidence type="ECO:0000259" key="6">
    <source>
        <dbReference type="Pfam" id="PF05175"/>
    </source>
</evidence>
<dbReference type="EC" id="2.1.1.297" evidence="5"/>
<evidence type="ECO:0000256" key="3">
    <source>
        <dbReference type="ARBA" id="ARBA00022691"/>
    </source>
</evidence>
<gene>
    <name evidence="8" type="primary">hemK</name>
    <name evidence="5" type="synonym">prmC</name>
    <name evidence="8" type="ORF">NMK_1229</name>
</gene>
<dbReference type="HAMAP" id="MF_02126">
    <property type="entry name" value="RF_methyltr_PrmC"/>
    <property type="match status" value="1"/>
</dbReference>
<comment type="caution">
    <text evidence="8">The sequence shown here is derived from an EMBL/GenBank/DDBJ whole genome shotgun (WGS) entry which is preliminary data.</text>
</comment>
<dbReference type="NCBIfam" id="TIGR03534">
    <property type="entry name" value="RF_mod_PrmC"/>
    <property type="match status" value="1"/>
</dbReference>
<keyword evidence="2 5" id="KW-0808">Transferase</keyword>
<comment type="catalytic activity">
    <reaction evidence="4 5">
        <text>L-glutaminyl-[peptide chain release factor] + S-adenosyl-L-methionine = N(5)-methyl-L-glutaminyl-[peptide chain release factor] + S-adenosyl-L-homocysteine + H(+)</text>
        <dbReference type="Rhea" id="RHEA:42896"/>
        <dbReference type="Rhea" id="RHEA-COMP:10271"/>
        <dbReference type="Rhea" id="RHEA-COMP:10272"/>
        <dbReference type="ChEBI" id="CHEBI:15378"/>
        <dbReference type="ChEBI" id="CHEBI:30011"/>
        <dbReference type="ChEBI" id="CHEBI:57856"/>
        <dbReference type="ChEBI" id="CHEBI:59789"/>
        <dbReference type="ChEBI" id="CHEBI:61891"/>
        <dbReference type="EC" id="2.1.1.297"/>
    </reaction>
</comment>
<dbReference type="InterPro" id="IPR004556">
    <property type="entry name" value="HemK-like"/>
</dbReference>
<keyword evidence="9" id="KW-1185">Reference proteome</keyword>
<comment type="similarity">
    <text evidence="5">Belongs to the protein N5-glutamine methyltransferase family. PrmC subfamily.</text>
</comment>
<feature type="binding site" evidence="5">
    <location>
        <position position="177"/>
    </location>
    <ligand>
        <name>S-adenosyl-L-methionine</name>
        <dbReference type="ChEBI" id="CHEBI:59789"/>
    </ligand>
</feature>
<evidence type="ECO:0000256" key="5">
    <source>
        <dbReference type="HAMAP-Rule" id="MF_02126"/>
    </source>
</evidence>
<feature type="binding site" evidence="5">
    <location>
        <position position="192"/>
    </location>
    <ligand>
        <name>S-adenosyl-L-methionine</name>
        <dbReference type="ChEBI" id="CHEBI:59789"/>
    </ligand>
</feature>
<feature type="binding site" evidence="5">
    <location>
        <begin position="192"/>
        <end position="195"/>
    </location>
    <ligand>
        <name>substrate</name>
    </ligand>
</feature>
<dbReference type="SUPFAM" id="SSF53335">
    <property type="entry name" value="S-adenosyl-L-methionine-dependent methyltransferases"/>
    <property type="match status" value="1"/>
</dbReference>
<dbReference type="RefSeq" id="WP_109014855.1">
    <property type="nucleotide sequence ID" value="NZ_BDOQ01000003.1"/>
</dbReference>
<comment type="function">
    <text evidence="5">Methylates the class 1 translation termination release factors RF1/PrfA and RF2/PrfB on the glutamine residue of the universally conserved GGQ motif.</text>
</comment>
<dbReference type="GO" id="GO:0003676">
    <property type="term" value="F:nucleic acid binding"/>
    <property type="evidence" value="ECO:0007669"/>
    <property type="project" value="InterPro"/>
</dbReference>
<protein>
    <recommendedName>
        <fullName evidence="5">Release factor glutamine methyltransferase</fullName>
        <shortName evidence="5">RF MTase</shortName>
        <ecNumber evidence="5">2.1.1.297</ecNumber>
    </recommendedName>
    <alternativeName>
        <fullName evidence="5">N5-glutamine methyltransferase PrmC</fullName>
    </alternativeName>
    <alternativeName>
        <fullName evidence="5">Protein-(glutamine-N5) MTase PrmC</fullName>
    </alternativeName>
    <alternativeName>
        <fullName evidence="5">Protein-glutamine N-methyltransferase PrmC</fullName>
    </alternativeName>
</protein>
<dbReference type="InterPro" id="IPR002052">
    <property type="entry name" value="DNA_methylase_N6_adenine_CS"/>
</dbReference>
<dbReference type="PANTHER" id="PTHR18895">
    <property type="entry name" value="HEMK METHYLTRANSFERASE"/>
    <property type="match status" value="1"/>
</dbReference>
<dbReference type="InterPro" id="IPR019874">
    <property type="entry name" value="RF_methyltr_PrmC"/>
</dbReference>
<dbReference type="Pfam" id="PF17827">
    <property type="entry name" value="PrmC_N"/>
    <property type="match status" value="1"/>
</dbReference>
<feature type="domain" description="Release factor glutamine methyltransferase N-terminal" evidence="7">
    <location>
        <begin position="7"/>
        <end position="81"/>
    </location>
</feature>
<dbReference type="Gene3D" id="1.10.8.10">
    <property type="entry name" value="DNA helicase RuvA subunit, C-terminal domain"/>
    <property type="match status" value="1"/>
</dbReference>
<dbReference type="CDD" id="cd02440">
    <property type="entry name" value="AdoMet_MTases"/>
    <property type="match status" value="1"/>
</dbReference>
<evidence type="ECO:0000313" key="8">
    <source>
        <dbReference type="EMBL" id="GBG13678.1"/>
    </source>
</evidence>
<dbReference type="GO" id="GO:0032259">
    <property type="term" value="P:methylation"/>
    <property type="evidence" value="ECO:0007669"/>
    <property type="project" value="UniProtKB-KW"/>
</dbReference>
<dbReference type="EMBL" id="BDOQ01000003">
    <property type="protein sequence ID" value="GBG13678.1"/>
    <property type="molecule type" value="Genomic_DNA"/>
</dbReference>
<evidence type="ECO:0000313" key="9">
    <source>
        <dbReference type="Proteomes" id="UP000245081"/>
    </source>
</evidence>
<dbReference type="NCBIfam" id="TIGR00536">
    <property type="entry name" value="hemK_fam"/>
    <property type="match status" value="1"/>
</dbReference>
<feature type="binding site" evidence="5">
    <location>
        <position position="149"/>
    </location>
    <ligand>
        <name>S-adenosyl-L-methionine</name>
        <dbReference type="ChEBI" id="CHEBI:59789"/>
    </ligand>
</feature>
<dbReference type="AlphaFoldDB" id="A0A2R5F800"/>
<dbReference type="Gene3D" id="3.40.50.150">
    <property type="entry name" value="Vaccinia Virus protein VP39"/>
    <property type="match status" value="1"/>
</dbReference>
<keyword evidence="1 5" id="KW-0489">Methyltransferase</keyword>
<dbReference type="Proteomes" id="UP000245081">
    <property type="component" value="Unassembled WGS sequence"/>
</dbReference>
<dbReference type="InterPro" id="IPR007848">
    <property type="entry name" value="Small_mtfrase_dom"/>
</dbReference>
<dbReference type="OrthoDB" id="9800643at2"/>
<evidence type="ECO:0000256" key="4">
    <source>
        <dbReference type="ARBA" id="ARBA00048391"/>
    </source>
</evidence>
<evidence type="ECO:0000259" key="7">
    <source>
        <dbReference type="Pfam" id="PF17827"/>
    </source>
</evidence>
<dbReference type="InterPro" id="IPR040758">
    <property type="entry name" value="PrmC_N"/>
</dbReference>
<keyword evidence="3 5" id="KW-0949">S-adenosyl-L-methionine</keyword>
<organism evidence="8 9">
    <name type="scientific">Novimethylophilus kurashikiensis</name>
    <dbReference type="NCBI Taxonomy" id="1825523"/>
    <lineage>
        <taxon>Bacteria</taxon>
        <taxon>Pseudomonadati</taxon>
        <taxon>Pseudomonadota</taxon>
        <taxon>Betaproteobacteria</taxon>
        <taxon>Nitrosomonadales</taxon>
        <taxon>Methylophilaceae</taxon>
        <taxon>Novimethylophilus</taxon>
    </lineage>
</organism>
<name>A0A2R5F800_9PROT</name>
<dbReference type="PROSITE" id="PS00092">
    <property type="entry name" value="N6_MTASE"/>
    <property type="match status" value="1"/>
</dbReference>
<dbReference type="InterPro" id="IPR029063">
    <property type="entry name" value="SAM-dependent_MTases_sf"/>
</dbReference>
<evidence type="ECO:0000256" key="1">
    <source>
        <dbReference type="ARBA" id="ARBA00022603"/>
    </source>
</evidence>
<reference evidence="8 9" key="1">
    <citation type="journal article" date="2018" name="Environ. Microbiol.">
        <title>Isolation and genomic characterization of Novimethylophilus kurashikiensis gen. nov. sp. nov., a new lanthanide-dependent methylotrophic species of Methylophilaceae.</title>
        <authorList>
            <person name="Lv H."/>
            <person name="Sahin N."/>
            <person name="Tani A."/>
        </authorList>
    </citation>
    <scope>NUCLEOTIDE SEQUENCE [LARGE SCALE GENOMIC DNA]</scope>
    <source>
        <strain evidence="8 9">La2-4</strain>
    </source>
</reference>
<accession>A0A2R5F800</accession>
<dbReference type="InterPro" id="IPR050320">
    <property type="entry name" value="N5-glutamine_MTase"/>
</dbReference>
<feature type="domain" description="Methyltransferase small" evidence="6">
    <location>
        <begin position="113"/>
        <end position="199"/>
    </location>
</feature>
<dbReference type="FunFam" id="3.40.50.150:FF:000053">
    <property type="entry name" value="Release factor glutamine methyltransferase"/>
    <property type="match status" value="1"/>
</dbReference>
<evidence type="ECO:0000256" key="2">
    <source>
        <dbReference type="ARBA" id="ARBA00022679"/>
    </source>
</evidence>
<dbReference type="PANTHER" id="PTHR18895:SF74">
    <property type="entry name" value="MTRF1L RELEASE FACTOR GLUTAMINE METHYLTRANSFERASE"/>
    <property type="match status" value="1"/>
</dbReference>
<dbReference type="Pfam" id="PF05175">
    <property type="entry name" value="MTS"/>
    <property type="match status" value="1"/>
</dbReference>
<sequence length="285" mass="30904">MTPTVVQLLSQARQCLAERLQLPETEARIEAQLLLSRALGGVSRAWLITHEQDTPALDQHQTFESLLERRLNGEPVAYLLGQREFFGLPFNVTPAVLIPRPDTEILVETALALIPDQQAMRVLDMGVGSGAIAIAIAKNRPQTQVVGIDRSEAALEVAKANAEALDAPNADFLLSHWFSSLGGEEFDVIVSNPPYIAAGDPHLAQGDLRFEPSSALASGTDGLNDIREIVAQAPGHLKSQGWLLLEHGYDQAKKVADLMRANSFIEVRSVADLSGILRVTLGQRP</sequence>
<feature type="binding site" evidence="5">
    <location>
        <begin position="126"/>
        <end position="130"/>
    </location>
    <ligand>
        <name>S-adenosyl-L-methionine</name>
        <dbReference type="ChEBI" id="CHEBI:59789"/>
    </ligand>
</feature>